<comment type="catalytic activity">
    <reaction evidence="6">
        <text>hydrogencarbonate + H(+) = CO2 + H2O</text>
        <dbReference type="Rhea" id="RHEA:10748"/>
        <dbReference type="ChEBI" id="CHEBI:15377"/>
        <dbReference type="ChEBI" id="CHEBI:15378"/>
        <dbReference type="ChEBI" id="CHEBI:16526"/>
        <dbReference type="ChEBI" id="CHEBI:17544"/>
        <dbReference type="EC" id="4.2.1.1"/>
    </reaction>
</comment>
<evidence type="ECO:0000256" key="5">
    <source>
        <dbReference type="ARBA" id="ARBA00023239"/>
    </source>
</evidence>
<evidence type="ECO:0000256" key="4">
    <source>
        <dbReference type="ARBA" id="ARBA00022833"/>
    </source>
</evidence>
<gene>
    <name evidence="9" type="ORF">GPA26_21445</name>
</gene>
<dbReference type="InterPro" id="IPR023561">
    <property type="entry name" value="Carbonic_anhydrase_a-class"/>
</dbReference>
<comment type="caution">
    <text evidence="9">The sequence shown here is derived from an EMBL/GenBank/DDBJ whole genome shotgun (WGS) entry which is preliminary data.</text>
</comment>
<dbReference type="InterPro" id="IPR031939">
    <property type="entry name" value="Adhesin_E-like"/>
</dbReference>
<comment type="similarity">
    <text evidence="1">Belongs to the alpha-carbonic anhydrase family.</text>
</comment>
<dbReference type="InterPro" id="IPR036398">
    <property type="entry name" value="CA_dom_sf"/>
</dbReference>
<keyword evidence="10" id="KW-1185">Reference proteome</keyword>
<dbReference type="Pfam" id="PF00194">
    <property type="entry name" value="Carb_anhydrase"/>
    <property type="match status" value="1"/>
</dbReference>
<evidence type="ECO:0000256" key="3">
    <source>
        <dbReference type="ARBA" id="ARBA00022723"/>
    </source>
</evidence>
<evidence type="ECO:0000256" key="6">
    <source>
        <dbReference type="ARBA" id="ARBA00048348"/>
    </source>
</evidence>
<name>A0ABX1MXJ8_9RHOO</name>
<dbReference type="SMART" id="SM01057">
    <property type="entry name" value="Carb_anhydrase"/>
    <property type="match status" value="1"/>
</dbReference>
<dbReference type="PANTHER" id="PTHR18952:SF265">
    <property type="entry name" value="CARBONIC ANHYDRASE"/>
    <property type="match status" value="1"/>
</dbReference>
<keyword evidence="4" id="KW-0862">Zinc</keyword>
<evidence type="ECO:0000259" key="8">
    <source>
        <dbReference type="PROSITE" id="PS51144"/>
    </source>
</evidence>
<evidence type="ECO:0000313" key="10">
    <source>
        <dbReference type="Proteomes" id="UP000652074"/>
    </source>
</evidence>
<dbReference type="CDD" id="cd03124">
    <property type="entry name" value="alpha_CA_prokaryotic_like"/>
    <property type="match status" value="1"/>
</dbReference>
<feature type="region of interest" description="Disordered" evidence="7">
    <location>
        <begin position="174"/>
        <end position="228"/>
    </location>
</feature>
<dbReference type="EC" id="4.2.1.1" evidence="2"/>
<evidence type="ECO:0000256" key="2">
    <source>
        <dbReference type="ARBA" id="ARBA00012925"/>
    </source>
</evidence>
<feature type="domain" description="Alpha-carbonic anhydrase" evidence="8">
    <location>
        <begin position="250"/>
        <end position="473"/>
    </location>
</feature>
<dbReference type="Pfam" id="PF16747">
    <property type="entry name" value="Adhesin_E"/>
    <property type="match status" value="1"/>
</dbReference>
<dbReference type="InterPro" id="IPR041891">
    <property type="entry name" value="Alpha_CA_prokaryot-like"/>
</dbReference>
<dbReference type="PANTHER" id="PTHR18952">
    <property type="entry name" value="CARBONIC ANHYDRASE"/>
    <property type="match status" value="1"/>
</dbReference>
<dbReference type="Gene3D" id="3.10.200.10">
    <property type="entry name" value="Alpha carbonic anhydrase"/>
    <property type="match status" value="1"/>
</dbReference>
<dbReference type="InterPro" id="IPR001148">
    <property type="entry name" value="CA_dom"/>
</dbReference>
<evidence type="ECO:0000256" key="1">
    <source>
        <dbReference type="ARBA" id="ARBA00010718"/>
    </source>
</evidence>
<sequence>MSIFLPAMTARLPVRYVLLAALLLPGLVSAEQTWDMVVRDRERTVEIDRSSVIQSDGGQKVAWARIMLSSERAAIEGYASVKALNRYDCYNRSFFTLKRVYMDERHIVLREEGGLDESPVLAARNSVDERLWQEVCKPPSVSDLKKIARDVTAIAEAANADAGIAPLVPLSRSAAVPADTPARETERISRHARSRTSAPETKSAPAESSPSAKKALPSRRSAALSPETVAALAPTSSRLPSIPDFALRRPEWSYEGDTGPDKWAALRPEWAVCAQGKRQSPIDLRNGIKVDLEAPRFDYRETGFRIADTGRTLRVHVGAGMGVVLRGQRYELESFEFHRPSVERVGGQASDMVVHFHHRNAAGNIAIVAVLLESGERSHPLIQTLWNNLPLERGTDYTPTVTIDPAELLPASSSHYLFMGSLESPPCTEGVLWAVMKEPLYLSSEQLAIFARLYARNGRPIQPHHGRLILESR</sequence>
<dbReference type="EMBL" id="WTVR01000062">
    <property type="protein sequence ID" value="NMF91031.1"/>
    <property type="molecule type" value="Genomic_DNA"/>
</dbReference>
<evidence type="ECO:0000256" key="7">
    <source>
        <dbReference type="SAM" id="MobiDB-lite"/>
    </source>
</evidence>
<dbReference type="PROSITE" id="PS51144">
    <property type="entry name" value="ALPHA_CA_2"/>
    <property type="match status" value="1"/>
</dbReference>
<dbReference type="SUPFAM" id="SSF51069">
    <property type="entry name" value="Carbonic anhydrase"/>
    <property type="match status" value="1"/>
</dbReference>
<accession>A0ABX1MXJ8</accession>
<keyword evidence="3" id="KW-0479">Metal-binding</keyword>
<feature type="compositionally biased region" description="Low complexity" evidence="7">
    <location>
        <begin position="197"/>
        <end position="215"/>
    </location>
</feature>
<dbReference type="Proteomes" id="UP000652074">
    <property type="component" value="Unassembled WGS sequence"/>
</dbReference>
<reference evidence="9 10" key="1">
    <citation type="submission" date="2019-12" db="EMBL/GenBank/DDBJ databases">
        <title>Comparative genomics gives insights into the taxonomy of the Azoarcus-Aromatoleum group and reveals separate origins of nif in the plant-associated Azoarcus and non-plant-associated Aromatoleum sub-groups.</title>
        <authorList>
            <person name="Lafos M."/>
            <person name="Maluk M."/>
            <person name="Batista M."/>
            <person name="Junghare M."/>
            <person name="Carmona M."/>
            <person name="Faoro H."/>
            <person name="Cruz L.M."/>
            <person name="Battistoni F."/>
            <person name="De Souza E."/>
            <person name="Pedrosa F."/>
            <person name="Chen W.-M."/>
            <person name="Poole P.S."/>
            <person name="Dixon R.A."/>
            <person name="James E.K."/>
        </authorList>
    </citation>
    <scope>NUCLEOTIDE SEQUENCE [LARGE SCALE GENOMIC DNA]</scope>
    <source>
        <strain evidence="9 10">ToN1</strain>
    </source>
</reference>
<proteinExistence type="inferred from homology"/>
<organism evidence="9 10">
    <name type="scientific">Aromatoleum petrolei</name>
    <dbReference type="NCBI Taxonomy" id="76116"/>
    <lineage>
        <taxon>Bacteria</taxon>
        <taxon>Pseudomonadati</taxon>
        <taxon>Pseudomonadota</taxon>
        <taxon>Betaproteobacteria</taxon>
        <taxon>Rhodocyclales</taxon>
        <taxon>Rhodocyclaceae</taxon>
        <taxon>Aromatoleum</taxon>
    </lineage>
</organism>
<keyword evidence="5" id="KW-0456">Lyase</keyword>
<protein>
    <recommendedName>
        <fullName evidence="2">carbonic anhydrase</fullName>
        <ecNumber evidence="2">4.2.1.1</ecNumber>
    </recommendedName>
</protein>
<evidence type="ECO:0000313" key="9">
    <source>
        <dbReference type="EMBL" id="NMF91031.1"/>
    </source>
</evidence>